<dbReference type="GO" id="GO:0034220">
    <property type="term" value="P:monoatomic ion transmembrane transport"/>
    <property type="evidence" value="ECO:0007669"/>
    <property type="project" value="InterPro"/>
</dbReference>
<sequence length="336" mass="36177">MQKTNRLALAVLALLGSTAAFAQSSVTLYGRVNTTVERQEDGNVKTTGLFNNASRFGFKGVEDLGGGLKAGFQLESGFNSDTGAGTGTGNGINFARQSEVNLSGNFGMVRLGRWTAESYYATADYVSLHNHDTGSSSDAFYQYLMNDSNKVGYRTPEFGGFWAEGAVSLHENQNTSVDGLSRKNAYDLAANYNVGALALGAGYTKRGEAQQAALRALYTLGPWTFGGYYQHAKLDRFNNVNVDAKFNNVRLAAAYTLGASEFHVNVGRAFKIKAPGGDLAGTAATQYTLGYNYNLSKRTKVYGYYTKVNNGNNINYFTSAAGNDFSSVAVGIRHNF</sequence>
<comment type="subcellular location">
    <subcellularLocation>
        <location evidence="1">Cell outer membrane</location>
        <topology evidence="1">Multi-pass membrane protein</topology>
    </subcellularLocation>
</comment>
<evidence type="ECO:0000313" key="13">
    <source>
        <dbReference type="EMBL" id="SFD86851.1"/>
    </source>
</evidence>
<accession>A0A1I1VVC1</accession>
<dbReference type="STRING" id="32040.SAMN04489710_107213"/>
<keyword evidence="3" id="KW-0813">Transport</keyword>
<dbReference type="PANTHER" id="PTHR34501">
    <property type="entry name" value="PROTEIN YDDL-RELATED"/>
    <property type="match status" value="1"/>
</dbReference>
<dbReference type="GO" id="GO:0046930">
    <property type="term" value="C:pore complex"/>
    <property type="evidence" value="ECO:0007669"/>
    <property type="project" value="UniProtKB-KW"/>
</dbReference>
<keyword evidence="10" id="KW-0998">Cell outer membrane</keyword>
<evidence type="ECO:0000256" key="7">
    <source>
        <dbReference type="ARBA" id="ARBA00023065"/>
    </source>
</evidence>
<evidence type="ECO:0000256" key="6">
    <source>
        <dbReference type="ARBA" id="ARBA00022729"/>
    </source>
</evidence>
<protein>
    <submittedName>
        <fullName evidence="13">Outer membrane protein (Porin)</fullName>
    </submittedName>
</protein>
<feature type="signal peptide" evidence="11">
    <location>
        <begin position="1"/>
        <end position="22"/>
    </location>
</feature>
<dbReference type="InterPro" id="IPR002299">
    <property type="entry name" value="Porin_Neis"/>
</dbReference>
<evidence type="ECO:0000256" key="8">
    <source>
        <dbReference type="ARBA" id="ARBA00023114"/>
    </source>
</evidence>
<dbReference type="InterPro" id="IPR033900">
    <property type="entry name" value="Gram_neg_porin_domain"/>
</dbReference>
<keyword evidence="8" id="KW-0626">Porin</keyword>
<dbReference type="SUPFAM" id="SSF56935">
    <property type="entry name" value="Porins"/>
    <property type="match status" value="1"/>
</dbReference>
<keyword evidence="5" id="KW-0812">Transmembrane</keyword>
<dbReference type="Pfam" id="PF13609">
    <property type="entry name" value="Porin_4"/>
    <property type="match status" value="1"/>
</dbReference>
<keyword evidence="6 11" id="KW-0732">Signal</keyword>
<keyword evidence="14" id="KW-1185">Reference proteome</keyword>
<organism evidence="13 14">
    <name type="scientific">Paracidovorax konjaci</name>
    <dbReference type="NCBI Taxonomy" id="32040"/>
    <lineage>
        <taxon>Bacteria</taxon>
        <taxon>Pseudomonadati</taxon>
        <taxon>Pseudomonadota</taxon>
        <taxon>Betaproteobacteria</taxon>
        <taxon>Burkholderiales</taxon>
        <taxon>Comamonadaceae</taxon>
        <taxon>Paracidovorax</taxon>
    </lineage>
</organism>
<evidence type="ECO:0000256" key="4">
    <source>
        <dbReference type="ARBA" id="ARBA00022452"/>
    </source>
</evidence>
<feature type="domain" description="Porin" evidence="12">
    <location>
        <begin position="8"/>
        <end position="312"/>
    </location>
</feature>
<evidence type="ECO:0000256" key="10">
    <source>
        <dbReference type="ARBA" id="ARBA00023237"/>
    </source>
</evidence>
<dbReference type="Proteomes" id="UP000199517">
    <property type="component" value="Unassembled WGS sequence"/>
</dbReference>
<dbReference type="EMBL" id="FOMQ01000007">
    <property type="protein sequence ID" value="SFD86851.1"/>
    <property type="molecule type" value="Genomic_DNA"/>
</dbReference>
<dbReference type="InterPro" id="IPR050298">
    <property type="entry name" value="Gram-neg_bact_OMP"/>
</dbReference>
<dbReference type="AlphaFoldDB" id="A0A1I1VVC1"/>
<dbReference type="GO" id="GO:0009279">
    <property type="term" value="C:cell outer membrane"/>
    <property type="evidence" value="ECO:0007669"/>
    <property type="project" value="UniProtKB-SubCell"/>
</dbReference>
<dbReference type="CDD" id="cd00342">
    <property type="entry name" value="gram_neg_porins"/>
    <property type="match status" value="1"/>
</dbReference>
<keyword evidence="4" id="KW-1134">Transmembrane beta strand</keyword>
<dbReference type="Gene3D" id="2.40.160.10">
    <property type="entry name" value="Porin"/>
    <property type="match status" value="1"/>
</dbReference>
<dbReference type="PRINTS" id="PR00184">
    <property type="entry name" value="NEISSPPORIN"/>
</dbReference>
<keyword evidence="7" id="KW-0406">Ion transport</keyword>
<evidence type="ECO:0000256" key="11">
    <source>
        <dbReference type="SAM" id="SignalP"/>
    </source>
</evidence>
<reference evidence="14" key="1">
    <citation type="submission" date="2016-10" db="EMBL/GenBank/DDBJ databases">
        <authorList>
            <person name="Varghese N."/>
            <person name="Submissions S."/>
        </authorList>
    </citation>
    <scope>NUCLEOTIDE SEQUENCE [LARGE SCALE GENOMIC DNA]</scope>
    <source>
        <strain evidence="14">DSM 7481</strain>
    </source>
</reference>
<evidence type="ECO:0000256" key="1">
    <source>
        <dbReference type="ARBA" id="ARBA00004571"/>
    </source>
</evidence>
<name>A0A1I1VVC1_9BURK</name>
<dbReference type="InterPro" id="IPR001702">
    <property type="entry name" value="Porin_Gram-ve"/>
</dbReference>
<dbReference type="PRINTS" id="PR00182">
    <property type="entry name" value="ECOLNEIPORIN"/>
</dbReference>
<proteinExistence type="predicted"/>
<feature type="chain" id="PRO_5011790095" evidence="11">
    <location>
        <begin position="23"/>
        <end position="336"/>
    </location>
</feature>
<dbReference type="OrthoDB" id="6975458at2"/>
<keyword evidence="9" id="KW-0472">Membrane</keyword>
<dbReference type="RefSeq" id="WP_092952918.1">
    <property type="nucleotide sequence ID" value="NZ_FOMQ01000007.1"/>
</dbReference>
<dbReference type="PANTHER" id="PTHR34501:SF9">
    <property type="entry name" value="MAJOR OUTER MEMBRANE PROTEIN P.IA"/>
    <property type="match status" value="1"/>
</dbReference>
<evidence type="ECO:0000313" key="14">
    <source>
        <dbReference type="Proteomes" id="UP000199517"/>
    </source>
</evidence>
<evidence type="ECO:0000256" key="5">
    <source>
        <dbReference type="ARBA" id="ARBA00022692"/>
    </source>
</evidence>
<dbReference type="InterPro" id="IPR023614">
    <property type="entry name" value="Porin_dom_sf"/>
</dbReference>
<comment type="subunit">
    <text evidence="2">Homotrimer.</text>
</comment>
<evidence type="ECO:0000256" key="2">
    <source>
        <dbReference type="ARBA" id="ARBA00011233"/>
    </source>
</evidence>
<dbReference type="GO" id="GO:0015288">
    <property type="term" value="F:porin activity"/>
    <property type="evidence" value="ECO:0007669"/>
    <property type="project" value="UniProtKB-KW"/>
</dbReference>
<evidence type="ECO:0000256" key="3">
    <source>
        <dbReference type="ARBA" id="ARBA00022448"/>
    </source>
</evidence>
<gene>
    <name evidence="13" type="ORF">SAMN04489710_107213</name>
</gene>
<evidence type="ECO:0000256" key="9">
    <source>
        <dbReference type="ARBA" id="ARBA00023136"/>
    </source>
</evidence>
<evidence type="ECO:0000259" key="12">
    <source>
        <dbReference type="Pfam" id="PF13609"/>
    </source>
</evidence>